<name>A0A1R1XMN6_9FUNG</name>
<accession>A0A1R1XMN6</accession>
<evidence type="ECO:0000313" key="2">
    <source>
        <dbReference type="EMBL" id="OMJ15893.1"/>
    </source>
</evidence>
<feature type="region of interest" description="Disordered" evidence="1">
    <location>
        <begin position="113"/>
        <end position="139"/>
    </location>
</feature>
<reference evidence="2 3" key="1">
    <citation type="submission" date="2017-01" db="EMBL/GenBank/DDBJ databases">
        <authorList>
            <person name="Mah S.A."/>
            <person name="Swanson W.J."/>
            <person name="Moy G.W."/>
            <person name="Vacquier V.D."/>
        </authorList>
    </citation>
    <scope>NUCLEOTIDE SEQUENCE [LARGE SCALE GENOMIC DNA]</scope>
    <source>
        <strain evidence="2 3">GSMNP</strain>
    </source>
</reference>
<evidence type="ECO:0000256" key="1">
    <source>
        <dbReference type="SAM" id="MobiDB-lite"/>
    </source>
</evidence>
<feature type="compositionally biased region" description="Basic and acidic residues" evidence="1">
    <location>
        <begin position="51"/>
        <end position="67"/>
    </location>
</feature>
<dbReference type="EMBL" id="LSSN01002517">
    <property type="protein sequence ID" value="OMJ15893.1"/>
    <property type="molecule type" value="Genomic_DNA"/>
</dbReference>
<proteinExistence type="predicted"/>
<organism evidence="2 3">
    <name type="scientific">Smittium culicis</name>
    <dbReference type="NCBI Taxonomy" id="133412"/>
    <lineage>
        <taxon>Eukaryota</taxon>
        <taxon>Fungi</taxon>
        <taxon>Fungi incertae sedis</taxon>
        <taxon>Zoopagomycota</taxon>
        <taxon>Kickxellomycotina</taxon>
        <taxon>Harpellomycetes</taxon>
        <taxon>Harpellales</taxon>
        <taxon>Legeriomycetaceae</taxon>
        <taxon>Smittium</taxon>
    </lineage>
</organism>
<sequence>MSLVNYSDSDSDTNSDSPQIEDVSKPISPANPKVTSLSGTSEKKKVQIKVELPKKYLNDIDLPEIKKNSPPNPETSSMTISSSLDSLLPKPKASSKRISTTFIPFSVSTQKKQKVNNAIPKPTDLNTESEDSDIDPHNNKIDSLFPINISEIKQDSYNQQRHEIDSQETENFYENQHLDAYEYEDVSYQQYEYNDAHYDEVQDIDEPNTQDPKDDVGIYNHTYNIFSFLS</sequence>
<dbReference type="Proteomes" id="UP000187283">
    <property type="component" value="Unassembled WGS sequence"/>
</dbReference>
<gene>
    <name evidence="2" type="ORF">AYI70_g6954</name>
</gene>
<comment type="caution">
    <text evidence="2">The sequence shown here is derived from an EMBL/GenBank/DDBJ whole genome shotgun (WGS) entry which is preliminary data.</text>
</comment>
<feature type="region of interest" description="Disordered" evidence="1">
    <location>
        <begin position="1"/>
        <end position="96"/>
    </location>
</feature>
<dbReference type="AlphaFoldDB" id="A0A1R1XMN6"/>
<keyword evidence="3" id="KW-1185">Reference proteome</keyword>
<feature type="compositionally biased region" description="Low complexity" evidence="1">
    <location>
        <begin position="76"/>
        <end position="92"/>
    </location>
</feature>
<evidence type="ECO:0000313" key="3">
    <source>
        <dbReference type="Proteomes" id="UP000187283"/>
    </source>
</evidence>
<protein>
    <submittedName>
        <fullName evidence="2">Uncharacterized protein</fullName>
    </submittedName>
</protein>